<organism evidence="1 2">
    <name type="scientific">Proteus phage vB_PmiM_Pm5461</name>
    <dbReference type="NCBI Taxonomy" id="1636250"/>
    <lineage>
        <taxon>Viruses</taxon>
        <taxon>Duplodnaviria</taxon>
        <taxon>Heunggongvirae</taxon>
        <taxon>Uroviricota</taxon>
        <taxon>Caudoviricetes</taxon>
        <taxon>Pantevenvirales</taxon>
        <taxon>Straboviridae</taxon>
        <taxon>Bragavirus</taxon>
        <taxon>Bragavirus pm5461</taxon>
    </lineage>
</organism>
<gene>
    <name evidence="1" type="ORF">Pm5461_201</name>
</gene>
<dbReference type="KEGG" id="vg:26622749"/>
<keyword evidence="2" id="KW-1185">Reference proteome</keyword>
<dbReference type="OrthoDB" id="18033at10239"/>
<dbReference type="EMBL" id="KP890823">
    <property type="protein sequence ID" value="AKA62067.1"/>
    <property type="molecule type" value="Genomic_DNA"/>
</dbReference>
<evidence type="ECO:0000313" key="2">
    <source>
        <dbReference type="Proteomes" id="UP000202749"/>
    </source>
</evidence>
<dbReference type="InterPro" id="IPR024401">
    <property type="entry name" value="WYL_prot"/>
</dbReference>
<evidence type="ECO:0000313" key="1">
    <source>
        <dbReference type="EMBL" id="AKA62067.1"/>
    </source>
</evidence>
<accession>A0A0G2SSR3</accession>
<sequence length="105" mass="12424">MKLTEERKTKLNALIRTLLHNGKNEIVFKKKDNSVRVIRCTLDYDIIPTEYHPKQDDSKLLTEKETKTPSYIRVFDTEINAWRSIITENIISVNSMLYEEILRLV</sequence>
<dbReference type="Pfam" id="PF10902">
    <property type="entry name" value="WYL_2"/>
    <property type="match status" value="1"/>
</dbReference>
<dbReference type="Proteomes" id="UP000202749">
    <property type="component" value="Segment"/>
</dbReference>
<dbReference type="GeneID" id="26622749"/>
<protein>
    <recommendedName>
        <fullName evidence="3">Tail fiber protein</fullName>
    </recommendedName>
</protein>
<dbReference type="RefSeq" id="YP_009195623.1">
    <property type="nucleotide sequence ID" value="NC_028762.1"/>
</dbReference>
<reference evidence="1 2" key="1">
    <citation type="submission" date="2015-03" db="EMBL/GenBank/DDBJ databases">
        <authorList>
            <person name="Melo L.D.R."/>
            <person name="Veiga P."/>
            <person name="Cerca N."/>
            <person name="Kropinski A.M."/>
            <person name="Azeredo J."/>
            <person name="Almeida C."/>
            <person name="Sillankorva S."/>
        </authorList>
    </citation>
    <scope>NUCLEOTIDE SEQUENCE [LARGE SCALE GENOMIC DNA]</scope>
</reference>
<proteinExistence type="predicted"/>
<evidence type="ECO:0008006" key="3">
    <source>
        <dbReference type="Google" id="ProtNLM"/>
    </source>
</evidence>
<name>A0A0G2SSR3_9CAUD</name>